<evidence type="ECO:0000313" key="2">
    <source>
        <dbReference type="Proteomes" id="UP000532746"/>
    </source>
</evidence>
<protein>
    <submittedName>
        <fullName evidence="1">Uncharacterized protein</fullName>
    </submittedName>
</protein>
<accession>A0A7W9WEE6</accession>
<evidence type="ECO:0000313" key="1">
    <source>
        <dbReference type="EMBL" id="MBB6061505.1"/>
    </source>
</evidence>
<gene>
    <name evidence="1" type="ORF">HNQ93_004386</name>
</gene>
<dbReference type="EMBL" id="JACHGG010000016">
    <property type="protein sequence ID" value="MBB6061505.1"/>
    <property type="molecule type" value="Genomic_DNA"/>
</dbReference>
<name>A0A7W9WEE6_9BACT</name>
<keyword evidence="2" id="KW-1185">Reference proteome</keyword>
<organism evidence="1 2">
    <name type="scientific">Hymenobacter luteus</name>
    <dbReference type="NCBI Taxonomy" id="1411122"/>
    <lineage>
        <taxon>Bacteria</taxon>
        <taxon>Pseudomonadati</taxon>
        <taxon>Bacteroidota</taxon>
        <taxon>Cytophagia</taxon>
        <taxon>Cytophagales</taxon>
        <taxon>Hymenobacteraceae</taxon>
        <taxon>Hymenobacter</taxon>
    </lineage>
</organism>
<comment type="caution">
    <text evidence="1">The sequence shown here is derived from an EMBL/GenBank/DDBJ whole genome shotgun (WGS) entry which is preliminary data.</text>
</comment>
<dbReference type="Proteomes" id="UP000532746">
    <property type="component" value="Unassembled WGS sequence"/>
</dbReference>
<proteinExistence type="predicted"/>
<sequence>GGHTVLGLWQAKAPGQPLTSYVLPGALTADLWPWLKVWYKS</sequence>
<feature type="non-terminal residue" evidence="1">
    <location>
        <position position="1"/>
    </location>
</feature>
<dbReference type="AlphaFoldDB" id="A0A7W9WEE6"/>
<reference evidence="1 2" key="1">
    <citation type="submission" date="2020-08" db="EMBL/GenBank/DDBJ databases">
        <title>Genomic Encyclopedia of Type Strains, Phase IV (KMG-IV): sequencing the most valuable type-strain genomes for metagenomic binning, comparative biology and taxonomic classification.</title>
        <authorList>
            <person name="Goeker M."/>
        </authorList>
    </citation>
    <scope>NUCLEOTIDE SEQUENCE [LARGE SCALE GENOMIC DNA]</scope>
    <source>
        <strain evidence="1 2">DSM 26718</strain>
    </source>
</reference>